<keyword evidence="2" id="KW-0808">Transferase</keyword>
<keyword evidence="3" id="KW-0548">Nucleotidyltransferase</keyword>
<name>A0A6B9KGP8_9VIRU</name>
<evidence type="ECO:0000256" key="2">
    <source>
        <dbReference type="ARBA" id="ARBA00022679"/>
    </source>
</evidence>
<evidence type="ECO:0000256" key="3">
    <source>
        <dbReference type="ARBA" id="ARBA00022695"/>
    </source>
</evidence>
<evidence type="ECO:0000313" key="5">
    <source>
        <dbReference type="EMBL" id="QHA33928.1"/>
    </source>
</evidence>
<dbReference type="InterPro" id="IPR043502">
    <property type="entry name" value="DNA/RNA_pol_sf"/>
</dbReference>
<keyword evidence="1 5" id="KW-0696">RNA-directed RNA polymerase</keyword>
<proteinExistence type="predicted"/>
<reference evidence="5" key="1">
    <citation type="submission" date="2019-12" db="EMBL/GenBank/DDBJ databases">
        <authorList>
            <person name="Stough J.M.A."/>
            <person name="Beaudoin A."/>
            <person name="Schloss P."/>
        </authorList>
    </citation>
    <scope>NUCLEOTIDE SEQUENCE</scope>
    <source>
        <strain evidence="5">JS2</strain>
    </source>
</reference>
<organism evidence="5">
    <name type="scientific">Mitovirus JS2</name>
    <dbReference type="NCBI Taxonomy" id="2692309"/>
    <lineage>
        <taxon>Viruses</taxon>
        <taxon>Riboviria</taxon>
        <taxon>Orthornavirae</taxon>
        <taxon>Lenarviricota</taxon>
        <taxon>Howeltoviricetes</taxon>
        <taxon>Cryppavirales</taxon>
        <taxon>Mitoviridae</taxon>
        <taxon>Mitovirus</taxon>
    </lineage>
</organism>
<protein>
    <submittedName>
        <fullName evidence="5">RNA-dependent RNA polymerase</fullName>
    </submittedName>
</protein>
<dbReference type="Pfam" id="PF05919">
    <property type="entry name" value="Mitovir_RNA_pol"/>
    <property type="match status" value="1"/>
</dbReference>
<dbReference type="PANTHER" id="PTHR34456">
    <property type="entry name" value="MITOVIRUS RNA-DEPENDENT RNA POLYMERASE"/>
    <property type="match status" value="1"/>
</dbReference>
<dbReference type="EMBL" id="MN780844">
    <property type="protein sequence ID" value="QHA33928.1"/>
    <property type="molecule type" value="Genomic_RNA"/>
</dbReference>
<feature type="compositionally biased region" description="Basic and acidic residues" evidence="4">
    <location>
        <begin position="651"/>
        <end position="665"/>
    </location>
</feature>
<dbReference type="InterPro" id="IPR008686">
    <property type="entry name" value="RNA_pol_mitovir"/>
</dbReference>
<evidence type="ECO:0000256" key="1">
    <source>
        <dbReference type="ARBA" id="ARBA00022484"/>
    </source>
</evidence>
<dbReference type="PANTHER" id="PTHR34456:SF13">
    <property type="entry name" value="REVERSE TRANSCRIPTASE DOMAIN-CONTAINING PROTEIN"/>
    <property type="match status" value="1"/>
</dbReference>
<dbReference type="SUPFAM" id="SSF56672">
    <property type="entry name" value="DNA/RNA polymerases"/>
    <property type="match status" value="1"/>
</dbReference>
<sequence>MYTAKTTELEVSSMTVETTGHIGCLVSNLALGKDGKFYQQKQETFLRNNGIEWTSNRSKAIWNVALLLRNGDREGAIQLYRKHSIAYHKSSCYPKGIEGKVVKRFCEAQRPAVLKRTAAVLRFYTGLRLDVPSQAQKDKALKSITEPYKGTVDIEVIVKWTTLALRERIRSNGIKMRDFSTHPISTKERDASHLKPLSSYYSPVKLPKNMKNYPGSSMAMSLMTVPYLPEVLNDRTPCKEMRANVIQQQRDAGVDTTFGNSPVAKISLINEQGCKARVVCQPSAWVQLAFMPLNSVLFDAIQRLYPKESCVFDQQKGAYAMMDTLSKGDPLYAVDLSSATDRFPRAISTGLLTELGLTDYATALDEFCNMPVDGSVLGQPIVNYTVGQPMGLYGSFPLFHLSNLVTADACVRSVKRQGHDPKPFFDGSYFKVLGDDIIMSDRRVAERYKHQMEVSGVEISKHKSFDGMVSEFAGFIGIKTNKSVAVFRPYKSPTGQYITNGIAFLDNLGVKVKSLSPYWERQYNMYRRTIGERDITLAPLVANSPYSGRPSNRLDNHTMLNICNGITISMPSHPLVPDLSGNTRISTIPLFQERGMFDYYGFNPDTICKDVSPYQSYQEKTGISQDPLMARERSNPNKVSLWESLLSSQDADEKVSESPAHHERVMGSLTRSPDSER</sequence>
<accession>A0A6B9KGP8</accession>
<dbReference type="GO" id="GO:0003968">
    <property type="term" value="F:RNA-directed RNA polymerase activity"/>
    <property type="evidence" value="ECO:0007669"/>
    <property type="project" value="UniProtKB-KW"/>
</dbReference>
<evidence type="ECO:0000256" key="4">
    <source>
        <dbReference type="SAM" id="MobiDB-lite"/>
    </source>
</evidence>
<feature type="region of interest" description="Disordered" evidence="4">
    <location>
        <begin position="640"/>
        <end position="677"/>
    </location>
</feature>